<evidence type="ECO:0000256" key="2">
    <source>
        <dbReference type="ARBA" id="ARBA00008544"/>
    </source>
</evidence>
<dbReference type="InterPro" id="IPR016139">
    <property type="entry name" value="Ribosome_inactivat_prot_sub2"/>
</dbReference>
<evidence type="ECO:0000256" key="1">
    <source>
        <dbReference type="ARBA" id="ARBA00000237"/>
    </source>
</evidence>
<accession>Q1H8M9</accession>
<dbReference type="InterPro" id="IPR036041">
    <property type="entry name" value="Ribosome-inact_prot_sf"/>
</dbReference>
<dbReference type="InterPro" id="IPR016138">
    <property type="entry name" value="Ribosome_inactivat_prot_sub1"/>
</dbReference>
<evidence type="ECO:0000256" key="5">
    <source>
        <dbReference type="ARBA" id="ARBA00022801"/>
    </source>
</evidence>
<evidence type="ECO:0000256" key="4">
    <source>
        <dbReference type="ARBA" id="ARBA00022656"/>
    </source>
</evidence>
<organism evidence="10">
    <name type="scientific">Beta vulgaris</name>
    <name type="common">Sugar beet</name>
    <dbReference type="NCBI Taxonomy" id="161934"/>
    <lineage>
        <taxon>Eukaryota</taxon>
        <taxon>Viridiplantae</taxon>
        <taxon>Streptophyta</taxon>
        <taxon>Embryophyta</taxon>
        <taxon>Tracheophyta</taxon>
        <taxon>Spermatophyta</taxon>
        <taxon>Magnoliopsida</taxon>
        <taxon>eudicotyledons</taxon>
        <taxon>Gunneridae</taxon>
        <taxon>Pentapetalae</taxon>
        <taxon>Caryophyllales</taxon>
        <taxon>Chenopodiaceae</taxon>
        <taxon>Betoideae</taxon>
        <taxon>Beta</taxon>
    </lineage>
</organism>
<dbReference type="InterPro" id="IPR017988">
    <property type="entry name" value="Ribosome_inactivat_prot_CS"/>
</dbReference>
<dbReference type="GO" id="GO:0090729">
    <property type="term" value="F:toxin activity"/>
    <property type="evidence" value="ECO:0007669"/>
    <property type="project" value="UniProtKB-KW"/>
</dbReference>
<gene>
    <name evidence="10" type="primary">rip-r2</name>
</gene>
<evidence type="ECO:0000313" key="10">
    <source>
        <dbReference type="EMBL" id="CAK22418.1"/>
    </source>
</evidence>
<dbReference type="PROSITE" id="PS00275">
    <property type="entry name" value="SHIGA_RICIN"/>
    <property type="match status" value="1"/>
</dbReference>
<keyword evidence="4 8" id="KW-0800">Toxin</keyword>
<feature type="chain" id="PRO_5004189956" description="rRNA N-glycosylase" evidence="9">
    <location>
        <begin position="24"/>
        <end position="290"/>
    </location>
</feature>
<dbReference type="EC" id="3.2.2.22" evidence="3 8"/>
<name>Q1H8M9_BETVU</name>
<reference evidence="10" key="1">
    <citation type="journal article" date="2008" name="Planta">
        <title>Post-harvest regulated gene expression and splicing efficiency in storage roots of sugar beet (Beta vulgaris L.).</title>
        <authorList>
            <person name="Rotthues A."/>
            <person name="Kappler J."/>
            <person name="Lichtfuss A."/>
            <person name="Kloos D.U."/>
            <person name="Stahl D.J."/>
            <person name="Hehl R."/>
        </authorList>
    </citation>
    <scope>NUCLEOTIDE SEQUENCE</scope>
    <source>
        <tissue evidence="10">Storage root</tissue>
    </source>
</reference>
<dbReference type="Gene3D" id="4.10.470.10">
    <property type="entry name" value="Ricin (A Subunit), domain 2"/>
    <property type="match status" value="1"/>
</dbReference>
<evidence type="ECO:0000256" key="3">
    <source>
        <dbReference type="ARBA" id="ARBA00012001"/>
    </source>
</evidence>
<proteinExistence type="evidence at transcript level"/>
<dbReference type="PANTHER" id="PTHR33453">
    <property type="match status" value="1"/>
</dbReference>
<evidence type="ECO:0000256" key="6">
    <source>
        <dbReference type="ARBA" id="ARBA00022821"/>
    </source>
</evidence>
<comment type="catalytic activity">
    <reaction evidence="1 8">
        <text>Endohydrolysis of the N-glycosidic bond at one specific adenosine on the 28S rRNA.</text>
        <dbReference type="EC" id="3.2.2.22"/>
    </reaction>
</comment>
<dbReference type="GO" id="GO:0017148">
    <property type="term" value="P:negative regulation of translation"/>
    <property type="evidence" value="ECO:0007669"/>
    <property type="project" value="UniProtKB-KW"/>
</dbReference>
<evidence type="ECO:0000256" key="9">
    <source>
        <dbReference type="SAM" id="SignalP"/>
    </source>
</evidence>
<dbReference type="InterPro" id="IPR001574">
    <property type="entry name" value="Ribosome_inactivat_prot"/>
</dbReference>
<dbReference type="PRINTS" id="PR00396">
    <property type="entry name" value="SHIGARICIN"/>
</dbReference>
<protein>
    <recommendedName>
        <fullName evidence="3 8">rRNA N-glycosylase</fullName>
        <ecNumber evidence="3 8">3.2.2.22</ecNumber>
    </recommendedName>
</protein>
<comment type="similarity">
    <text evidence="2">Belongs to the ribosome-inactivating protein family. Type 1 RIP subfamily.</text>
</comment>
<evidence type="ECO:0000256" key="8">
    <source>
        <dbReference type="RuleBase" id="RU004915"/>
    </source>
</evidence>
<keyword evidence="9" id="KW-0732">Signal</keyword>
<dbReference type="GO" id="GO:0030598">
    <property type="term" value="F:rRNA N-glycosylase activity"/>
    <property type="evidence" value="ECO:0007669"/>
    <property type="project" value="UniProtKB-EC"/>
</dbReference>
<dbReference type="GO" id="GO:0006952">
    <property type="term" value="P:defense response"/>
    <property type="evidence" value="ECO:0007669"/>
    <property type="project" value="UniProtKB-KW"/>
</dbReference>
<sequence length="290" mass="32541">MTNCFLVVVLAIWIVPAIVPTKASDVSLNLLTADESDFSRFLTEMRVNLTDPNISYGGTHLPVMAASTNFILVDLEFEKGTMTLAFRRSDLYLEGYLDQIGGNYRAHFFLDASPEGKASLFPNARGANNRIIMFYKGSYPDIEKVAKDRSKISLGIYELRKLMIQVYGQSKVDVPTEAKLMLLFIQMISEAARFKYIENKILETFYMSFKPDPKILKLETSWQAITVGIRNSRNGVISPALKLDDVNGRDWIVSRVQDIVDDMALLKYEGPSTTFISLVGNNNGGDHAKI</sequence>
<dbReference type="PANTHER" id="PTHR33453:SF34">
    <property type="entry name" value="RIBOSOME-INACTIVATING PROTEIN"/>
    <property type="match status" value="1"/>
</dbReference>
<dbReference type="Gene3D" id="3.40.420.10">
    <property type="entry name" value="Ricin (A subunit), domain 1"/>
    <property type="match status" value="1"/>
</dbReference>
<dbReference type="Pfam" id="PF00161">
    <property type="entry name" value="RIP"/>
    <property type="match status" value="1"/>
</dbReference>
<keyword evidence="5 8" id="KW-0378">Hydrolase</keyword>
<dbReference type="AlphaFoldDB" id="Q1H8M9"/>
<dbReference type="SUPFAM" id="SSF56371">
    <property type="entry name" value="Ribosome inactivating proteins (RIP)"/>
    <property type="match status" value="1"/>
</dbReference>
<dbReference type="EMBL" id="AM265610">
    <property type="protein sequence ID" value="CAK22418.1"/>
    <property type="molecule type" value="mRNA"/>
</dbReference>
<evidence type="ECO:0000256" key="7">
    <source>
        <dbReference type="ARBA" id="ARBA00023193"/>
    </source>
</evidence>
<feature type="signal peptide" evidence="9">
    <location>
        <begin position="1"/>
        <end position="23"/>
    </location>
</feature>
<dbReference type="InterPro" id="IPR017989">
    <property type="entry name" value="Ribosome_inactivat_1/2"/>
</dbReference>
<keyword evidence="6 8" id="KW-0611">Plant defense</keyword>
<keyword evidence="7 8" id="KW-0652">Protein synthesis inhibitor</keyword>